<dbReference type="Pfam" id="PF05685">
    <property type="entry name" value="Uma2"/>
    <property type="match status" value="1"/>
</dbReference>
<keyword evidence="2" id="KW-0255">Endonuclease</keyword>
<keyword evidence="2" id="KW-0540">Nuclease</keyword>
<organism evidence="2 3">
    <name type="scientific">Planktothrix serta PCC 8927</name>
    <dbReference type="NCBI Taxonomy" id="671068"/>
    <lineage>
        <taxon>Bacteria</taxon>
        <taxon>Bacillati</taxon>
        <taxon>Cyanobacteriota</taxon>
        <taxon>Cyanophyceae</taxon>
        <taxon>Oscillatoriophycideae</taxon>
        <taxon>Oscillatoriales</taxon>
        <taxon>Microcoleaceae</taxon>
        <taxon>Planktothrix</taxon>
    </lineage>
</organism>
<dbReference type="EMBL" id="CZCU02000111">
    <property type="protein sequence ID" value="VXD15232.1"/>
    <property type="molecule type" value="Genomic_DNA"/>
</dbReference>
<sequence>MIAEVLSTSTRNYDKDEKFAAYRTIPTFQEYLLIDQYTIHIEHYYKTDDKHWIFMEYNNSNENLVLNSISFEMSVDDLYNKVEF</sequence>
<proteinExistence type="predicted"/>
<dbReference type="PANTHER" id="PTHR36558">
    <property type="entry name" value="GLR1098 PROTEIN"/>
    <property type="match status" value="1"/>
</dbReference>
<evidence type="ECO:0000259" key="1">
    <source>
        <dbReference type="Pfam" id="PF05685"/>
    </source>
</evidence>
<accession>A0A7Z9BNQ8</accession>
<keyword evidence="2" id="KW-0378">Hydrolase</keyword>
<dbReference type="GO" id="GO:0004519">
    <property type="term" value="F:endonuclease activity"/>
    <property type="evidence" value="ECO:0007669"/>
    <property type="project" value="UniProtKB-KW"/>
</dbReference>
<dbReference type="Gene3D" id="3.90.1570.10">
    <property type="entry name" value="tt1808, chain A"/>
    <property type="match status" value="1"/>
</dbReference>
<dbReference type="SUPFAM" id="SSF52980">
    <property type="entry name" value="Restriction endonuclease-like"/>
    <property type="match status" value="1"/>
</dbReference>
<dbReference type="AlphaFoldDB" id="A0A7Z9BNQ8"/>
<reference evidence="2" key="1">
    <citation type="submission" date="2019-10" db="EMBL/GenBank/DDBJ databases">
        <authorList>
            <consortium name="Genoscope - CEA"/>
            <person name="William W."/>
        </authorList>
    </citation>
    <scope>NUCLEOTIDE SEQUENCE [LARGE SCALE GENOMIC DNA]</scope>
    <source>
        <strain evidence="2">BBR_PRJEB10992</strain>
    </source>
</reference>
<dbReference type="InterPro" id="IPR012296">
    <property type="entry name" value="Nuclease_put_TT1808"/>
</dbReference>
<feature type="domain" description="Putative restriction endonuclease" evidence="1">
    <location>
        <begin position="2"/>
        <end position="72"/>
    </location>
</feature>
<dbReference type="Proteomes" id="UP000184550">
    <property type="component" value="Unassembled WGS sequence"/>
</dbReference>
<evidence type="ECO:0000313" key="2">
    <source>
        <dbReference type="EMBL" id="VXD15232.1"/>
    </source>
</evidence>
<dbReference type="CDD" id="cd06260">
    <property type="entry name" value="DUF820-like"/>
    <property type="match status" value="1"/>
</dbReference>
<evidence type="ECO:0000313" key="3">
    <source>
        <dbReference type="Proteomes" id="UP000184550"/>
    </source>
</evidence>
<protein>
    <submittedName>
        <fullName evidence="2">Restriction endonuclease</fullName>
    </submittedName>
</protein>
<dbReference type="PANTHER" id="PTHR36558:SF1">
    <property type="entry name" value="RESTRICTION ENDONUCLEASE DOMAIN-CONTAINING PROTEIN-RELATED"/>
    <property type="match status" value="1"/>
</dbReference>
<dbReference type="InterPro" id="IPR008538">
    <property type="entry name" value="Uma2"/>
</dbReference>
<dbReference type="InterPro" id="IPR011335">
    <property type="entry name" value="Restrct_endonuc-II-like"/>
</dbReference>
<keyword evidence="3" id="KW-1185">Reference proteome</keyword>
<name>A0A7Z9BNQ8_9CYAN</name>
<comment type="caution">
    <text evidence="2">The sequence shown here is derived from an EMBL/GenBank/DDBJ whole genome shotgun (WGS) entry which is preliminary data.</text>
</comment>
<gene>
    <name evidence="2" type="ORF">PL8927_380123</name>
</gene>